<keyword evidence="4" id="KW-1185">Reference proteome</keyword>
<dbReference type="Pfam" id="PF13559">
    <property type="entry name" value="DUF4129"/>
    <property type="match status" value="1"/>
</dbReference>
<gene>
    <name evidence="3" type="ordered locus">Cagg_3242</name>
</gene>
<feature type="domain" description="Protein-glutamine gamma-glutamyltransferase-like C-terminal" evidence="2">
    <location>
        <begin position="377"/>
        <end position="444"/>
    </location>
</feature>
<organism evidence="3 4">
    <name type="scientific">Chloroflexus aggregans (strain MD-66 / DSM 9485)</name>
    <dbReference type="NCBI Taxonomy" id="326427"/>
    <lineage>
        <taxon>Bacteria</taxon>
        <taxon>Bacillati</taxon>
        <taxon>Chloroflexota</taxon>
        <taxon>Chloroflexia</taxon>
        <taxon>Chloroflexales</taxon>
        <taxon>Chloroflexineae</taxon>
        <taxon>Chloroflexaceae</taxon>
        <taxon>Chloroflexus</taxon>
    </lineage>
</organism>
<feature type="transmembrane region" description="Helical" evidence="1">
    <location>
        <begin position="155"/>
        <end position="176"/>
    </location>
</feature>
<dbReference type="InterPro" id="IPR025403">
    <property type="entry name" value="TgpA-like_C"/>
</dbReference>
<evidence type="ECO:0000313" key="4">
    <source>
        <dbReference type="Proteomes" id="UP000002508"/>
    </source>
</evidence>
<feature type="transmembrane region" description="Helical" evidence="1">
    <location>
        <begin position="188"/>
        <end position="212"/>
    </location>
</feature>
<proteinExistence type="predicted"/>
<protein>
    <recommendedName>
        <fullName evidence="2">Protein-glutamine gamma-glutamyltransferase-like C-terminal domain-containing protein</fullName>
    </recommendedName>
</protein>
<dbReference type="EMBL" id="CP001337">
    <property type="protein sequence ID" value="ACL26100.1"/>
    <property type="molecule type" value="Genomic_DNA"/>
</dbReference>
<dbReference type="RefSeq" id="WP_015941947.1">
    <property type="nucleotide sequence ID" value="NC_011831.1"/>
</dbReference>
<feature type="transmembrane region" description="Helical" evidence="1">
    <location>
        <begin position="123"/>
        <end position="143"/>
    </location>
</feature>
<dbReference type="Proteomes" id="UP000002508">
    <property type="component" value="Chromosome"/>
</dbReference>
<dbReference type="HOGENOM" id="CLU_598123_0_0_0"/>
<feature type="transmembrane region" description="Helical" evidence="1">
    <location>
        <begin position="287"/>
        <end position="314"/>
    </location>
</feature>
<feature type="transmembrane region" description="Helical" evidence="1">
    <location>
        <begin position="224"/>
        <end position="243"/>
    </location>
</feature>
<dbReference type="AlphaFoldDB" id="B8G846"/>
<feature type="transmembrane region" description="Helical" evidence="1">
    <location>
        <begin position="7"/>
        <end position="24"/>
    </location>
</feature>
<evidence type="ECO:0000259" key="2">
    <source>
        <dbReference type="Pfam" id="PF13559"/>
    </source>
</evidence>
<sequence length="462" mass="49504">MLRFVRIVLLVAFEATVVALSLLALTGVALPWLGLAGAVLVGWLADTASRRLRWPWHRLVLAVAPPVAATGLVGLAFGPAPVAVWAALLPGHPQSGLVYLTVLCAFFLVWRGVRLAEHDSATLLSLAGKIEVVVVAALLLGPLLRAGAVPQRELLLGYVVTLVGTGLAALALTHLVETATVHGQKLDLRWTMLLVGIIGSVLLVSVVLTATLSGDVTLDAVVTVLRWLLLPFALVGAGLVYLLTTVFGDLIRSLFALLGQALAQMNLRPEPPPTPDTVPVDDSSLSAVVTLAQQATFVLALIPLAVLLIAVLLWQRRGRRVAIDEERESLDVGQSVLNDLRDLLGLLRNPFQRRLHGLQAVLAALRGNDPVTRVRRAYVQVLLMLEQRGLRRAPAQTPAEWYATVAPTLSNPVPLADLTAAYEQARYRPDGVDAAEAGRAEQAAQALYEQKDQIRRDDGGSV</sequence>
<dbReference type="OrthoDB" id="148083at2"/>
<dbReference type="KEGG" id="cag:Cagg_3242"/>
<keyword evidence="1" id="KW-1133">Transmembrane helix</keyword>
<keyword evidence="1" id="KW-0472">Membrane</keyword>
<name>B8G846_CHLAD</name>
<keyword evidence="1" id="KW-0812">Transmembrane</keyword>
<feature type="transmembrane region" description="Helical" evidence="1">
    <location>
        <begin position="97"/>
        <end position="116"/>
    </location>
</feature>
<evidence type="ECO:0000313" key="3">
    <source>
        <dbReference type="EMBL" id="ACL26100.1"/>
    </source>
</evidence>
<evidence type="ECO:0000256" key="1">
    <source>
        <dbReference type="SAM" id="Phobius"/>
    </source>
</evidence>
<dbReference type="eggNOG" id="ENOG5030UFJ">
    <property type="taxonomic scope" value="Bacteria"/>
</dbReference>
<reference evidence="3" key="1">
    <citation type="submission" date="2008-12" db="EMBL/GenBank/DDBJ databases">
        <title>Complete sequence of Chloroflexus aggregans DSM 9485.</title>
        <authorList>
            <consortium name="US DOE Joint Genome Institute"/>
            <person name="Lucas S."/>
            <person name="Copeland A."/>
            <person name="Lapidus A."/>
            <person name="Glavina del Rio T."/>
            <person name="Dalin E."/>
            <person name="Tice H."/>
            <person name="Pitluck S."/>
            <person name="Foster B."/>
            <person name="Larimer F."/>
            <person name="Land M."/>
            <person name="Hauser L."/>
            <person name="Kyrpides N."/>
            <person name="Mikhailova N."/>
            <person name="Bryant D."/>
            <person name="Richardson P."/>
        </authorList>
    </citation>
    <scope>NUCLEOTIDE SEQUENCE</scope>
    <source>
        <strain evidence="3">DSM 9485</strain>
    </source>
</reference>
<accession>B8G846</accession>